<dbReference type="RefSeq" id="WP_205854574.1">
    <property type="nucleotide sequence ID" value="NZ_JBHRUJ010000030.1"/>
</dbReference>
<organism evidence="7 8">
    <name type="scientific">Planomicrobium okeanokoites</name>
    <name type="common">Planococcus okeanokoites</name>
    <name type="synonym">Flavobacterium okeanokoites</name>
    <dbReference type="NCBI Taxonomy" id="244"/>
    <lineage>
        <taxon>Bacteria</taxon>
        <taxon>Bacillati</taxon>
        <taxon>Bacillota</taxon>
        <taxon>Bacilli</taxon>
        <taxon>Bacillales</taxon>
        <taxon>Caryophanaceae</taxon>
        <taxon>Planomicrobium</taxon>
    </lineage>
</organism>
<evidence type="ECO:0000256" key="5">
    <source>
        <dbReference type="RuleBase" id="RU362026"/>
    </source>
</evidence>
<dbReference type="Gene3D" id="3.40.50.150">
    <property type="entry name" value="Vaccinia Virus protein VP39"/>
    <property type="match status" value="1"/>
</dbReference>
<keyword evidence="3" id="KW-0808">Transferase</keyword>
<evidence type="ECO:0000259" key="6">
    <source>
        <dbReference type="Pfam" id="PF01555"/>
    </source>
</evidence>
<dbReference type="InterPro" id="IPR002052">
    <property type="entry name" value="DNA_methylase_N6_adenine_CS"/>
</dbReference>
<dbReference type="EC" id="2.1.1.-" evidence="5"/>
<dbReference type="Proteomes" id="UP001595625">
    <property type="component" value="Unassembled WGS sequence"/>
</dbReference>
<gene>
    <name evidence="7" type="ORF">ACFOEJ_16675</name>
</gene>
<dbReference type="CDD" id="cd02440">
    <property type="entry name" value="AdoMet_MTases"/>
    <property type="match status" value="1"/>
</dbReference>
<sequence length="255" mass="29018">MKWNPKDQITMFDLMPNSVEGNGQGKVDGLLNKITQGDCLEVMKLIPDNSVDLLLTDPPYNVSMKSNFHTMGRQGVDFGEWDKEFDQQSWLSLASEKVKKGGSVVIFNDYKNIGEMSEVLEFNGFVVKELLMWRKPNPMPRNRDRLYVTSVEVALWAVKGKGWTFNRTRENYENAIFDSPTVNHKQRIHPTQKPLKVIEEIMGIHSNKGDVVLDPFMGSGTTALAAMNTGRNFIGIEKEMEFVEKANERILETVN</sequence>
<keyword evidence="4" id="KW-0680">Restriction system</keyword>
<reference evidence="8" key="1">
    <citation type="journal article" date="2019" name="Int. J. Syst. Evol. Microbiol.">
        <title>The Global Catalogue of Microorganisms (GCM) 10K type strain sequencing project: providing services to taxonomists for standard genome sequencing and annotation.</title>
        <authorList>
            <consortium name="The Broad Institute Genomics Platform"/>
            <consortium name="The Broad Institute Genome Sequencing Center for Infectious Disease"/>
            <person name="Wu L."/>
            <person name="Ma J."/>
        </authorList>
    </citation>
    <scope>NUCLEOTIDE SEQUENCE [LARGE SCALE GENOMIC DNA]</scope>
    <source>
        <strain evidence="8">CCM 320</strain>
    </source>
</reference>
<comment type="similarity">
    <text evidence="1 5">Belongs to the N(4)/N(6)-methyltransferase family.</text>
</comment>
<dbReference type="InterPro" id="IPR029063">
    <property type="entry name" value="SAM-dependent_MTases_sf"/>
</dbReference>
<dbReference type="Pfam" id="PF01555">
    <property type="entry name" value="N6_N4_Mtase"/>
    <property type="match status" value="1"/>
</dbReference>
<proteinExistence type="inferred from homology"/>
<comment type="caution">
    <text evidence="7">The sequence shown here is derived from an EMBL/GenBank/DDBJ whole genome shotgun (WGS) entry which is preliminary data.</text>
</comment>
<dbReference type="InterPro" id="IPR002941">
    <property type="entry name" value="DNA_methylase_N4/N6"/>
</dbReference>
<evidence type="ECO:0000313" key="7">
    <source>
        <dbReference type="EMBL" id="MFC3212704.1"/>
    </source>
</evidence>
<name>A0ABV7KTU9_PLAOK</name>
<dbReference type="PANTHER" id="PTHR13370:SF3">
    <property type="entry name" value="TRNA (GUANINE(10)-N2)-METHYLTRANSFERASE HOMOLOG"/>
    <property type="match status" value="1"/>
</dbReference>
<dbReference type="PANTHER" id="PTHR13370">
    <property type="entry name" value="RNA METHYLASE-RELATED"/>
    <property type="match status" value="1"/>
</dbReference>
<dbReference type="EMBL" id="JBHRUJ010000030">
    <property type="protein sequence ID" value="MFC3212704.1"/>
    <property type="molecule type" value="Genomic_DNA"/>
</dbReference>
<evidence type="ECO:0000256" key="4">
    <source>
        <dbReference type="ARBA" id="ARBA00022747"/>
    </source>
</evidence>
<keyword evidence="8" id="KW-1185">Reference proteome</keyword>
<evidence type="ECO:0000256" key="3">
    <source>
        <dbReference type="ARBA" id="ARBA00022679"/>
    </source>
</evidence>
<dbReference type="PROSITE" id="PS00092">
    <property type="entry name" value="N6_MTASE"/>
    <property type="match status" value="1"/>
</dbReference>
<evidence type="ECO:0000256" key="1">
    <source>
        <dbReference type="ARBA" id="ARBA00006594"/>
    </source>
</evidence>
<feature type="domain" description="DNA methylase N-4/N-6" evidence="6">
    <location>
        <begin position="51"/>
        <end position="248"/>
    </location>
</feature>
<evidence type="ECO:0000256" key="2">
    <source>
        <dbReference type="ARBA" id="ARBA00022603"/>
    </source>
</evidence>
<keyword evidence="2" id="KW-0489">Methyltransferase</keyword>
<protein>
    <recommendedName>
        <fullName evidence="5">Methyltransferase</fullName>
        <ecNumber evidence="5">2.1.1.-</ecNumber>
    </recommendedName>
</protein>
<dbReference type="PRINTS" id="PR00508">
    <property type="entry name" value="S21N4MTFRASE"/>
</dbReference>
<dbReference type="InterPro" id="IPR001091">
    <property type="entry name" value="RM_Methyltransferase"/>
</dbReference>
<dbReference type="SUPFAM" id="SSF53335">
    <property type="entry name" value="S-adenosyl-L-methionine-dependent methyltransferases"/>
    <property type="match status" value="1"/>
</dbReference>
<evidence type="ECO:0000313" key="8">
    <source>
        <dbReference type="Proteomes" id="UP001595625"/>
    </source>
</evidence>
<accession>A0ABV7KTU9</accession>